<dbReference type="GO" id="GO:0004818">
    <property type="term" value="F:glutamate-tRNA ligase activity"/>
    <property type="evidence" value="ECO:0007669"/>
    <property type="project" value="UniProtKB-UniRule"/>
</dbReference>
<comment type="cofactor">
    <cofactor evidence="10">
        <name>Zn(2+)</name>
        <dbReference type="ChEBI" id="CHEBI:29105"/>
    </cofactor>
    <text evidence="10">Binds 1 zinc ion per subunit.</text>
</comment>
<feature type="binding site" evidence="10">
    <location>
        <position position="126"/>
    </location>
    <ligand>
        <name>Zn(2+)</name>
        <dbReference type="ChEBI" id="CHEBI:29105"/>
    </ligand>
</feature>
<dbReference type="Gene3D" id="3.40.50.620">
    <property type="entry name" value="HUPs"/>
    <property type="match status" value="1"/>
</dbReference>
<keyword evidence="6 10" id="KW-0547">Nucleotide-binding</keyword>
<dbReference type="NCBIfam" id="TIGR00464">
    <property type="entry name" value="gltX_bact"/>
    <property type="match status" value="1"/>
</dbReference>
<evidence type="ECO:0000256" key="10">
    <source>
        <dbReference type="HAMAP-Rule" id="MF_00022"/>
    </source>
</evidence>
<comment type="caution">
    <text evidence="13">The sequence shown here is derived from an EMBL/GenBank/DDBJ whole genome shotgun (WGS) entry which is preliminary data.</text>
</comment>
<evidence type="ECO:0000256" key="5">
    <source>
        <dbReference type="ARBA" id="ARBA00022598"/>
    </source>
</evidence>
<keyword evidence="10" id="KW-0479">Metal-binding</keyword>
<accession>A0A7C0ZK42</accession>
<keyword evidence="10" id="KW-0862">Zinc</keyword>
<feature type="binding site" evidence="10">
    <location>
        <position position="99"/>
    </location>
    <ligand>
        <name>Zn(2+)</name>
        <dbReference type="ChEBI" id="CHEBI:29105"/>
    </ligand>
</feature>
<gene>
    <name evidence="10" type="primary">gltX</name>
    <name evidence="13" type="ORF">ENF18_01470</name>
</gene>
<dbReference type="InterPro" id="IPR049940">
    <property type="entry name" value="GluQ/Sye"/>
</dbReference>
<feature type="binding site" evidence="10">
    <location>
        <position position="124"/>
    </location>
    <ligand>
        <name>Zn(2+)</name>
        <dbReference type="ChEBI" id="CHEBI:29105"/>
    </ligand>
</feature>
<feature type="domain" description="Aminoacyl-tRNA synthetase class I anticodon-binding" evidence="12">
    <location>
        <begin position="322"/>
        <end position="466"/>
    </location>
</feature>
<dbReference type="PRINTS" id="PR00987">
    <property type="entry name" value="TRNASYNTHGLU"/>
</dbReference>
<evidence type="ECO:0000256" key="8">
    <source>
        <dbReference type="ARBA" id="ARBA00022917"/>
    </source>
</evidence>
<keyword evidence="4 10" id="KW-0963">Cytoplasm</keyword>
<dbReference type="InterPro" id="IPR004527">
    <property type="entry name" value="Glu-tRNA-ligase_bac/mito"/>
</dbReference>
<evidence type="ECO:0000259" key="11">
    <source>
        <dbReference type="Pfam" id="PF00749"/>
    </source>
</evidence>
<evidence type="ECO:0000256" key="6">
    <source>
        <dbReference type="ARBA" id="ARBA00022741"/>
    </source>
</evidence>
<evidence type="ECO:0000313" key="13">
    <source>
        <dbReference type="EMBL" id="HDI82444.1"/>
    </source>
</evidence>
<comment type="function">
    <text evidence="10">Catalyzes the attachment of glutamate to tRNA(Glu) in a two-step reaction: glutamate is first activated by ATP to form Glu-AMP and then transferred to the acceptor end of tRNA(Glu).</text>
</comment>
<feature type="short sequence motif" description="'KMSKS' region" evidence="10">
    <location>
        <begin position="240"/>
        <end position="244"/>
    </location>
</feature>
<feature type="binding site" evidence="10">
    <location>
        <position position="243"/>
    </location>
    <ligand>
        <name>ATP</name>
        <dbReference type="ChEBI" id="CHEBI:30616"/>
    </ligand>
</feature>
<dbReference type="InterPro" id="IPR008925">
    <property type="entry name" value="aa_tRNA-synth_I_cd-bd_sf"/>
</dbReference>
<dbReference type="HAMAP" id="MF_00022">
    <property type="entry name" value="Glu_tRNA_synth_type1"/>
    <property type="match status" value="1"/>
</dbReference>
<dbReference type="InterPro" id="IPR033910">
    <property type="entry name" value="GluRS_core"/>
</dbReference>
<evidence type="ECO:0000256" key="1">
    <source>
        <dbReference type="ARBA" id="ARBA00004496"/>
    </source>
</evidence>
<dbReference type="InterPro" id="IPR020751">
    <property type="entry name" value="aa-tRNA-synth_I_codon-bd_sub2"/>
</dbReference>
<evidence type="ECO:0000256" key="9">
    <source>
        <dbReference type="ARBA" id="ARBA00023146"/>
    </source>
</evidence>
<dbReference type="Proteomes" id="UP000885847">
    <property type="component" value="Unassembled WGS sequence"/>
</dbReference>
<dbReference type="Gene3D" id="1.10.8.70">
    <property type="entry name" value="Glutamate-tRNA synthetase, class I, anticodon-binding domain 1"/>
    <property type="match status" value="1"/>
</dbReference>
<evidence type="ECO:0000256" key="7">
    <source>
        <dbReference type="ARBA" id="ARBA00022840"/>
    </source>
</evidence>
<dbReference type="PROSITE" id="PS00178">
    <property type="entry name" value="AA_TRNA_LIGASE_I"/>
    <property type="match status" value="1"/>
</dbReference>
<dbReference type="Pfam" id="PF19269">
    <property type="entry name" value="Anticodon_2"/>
    <property type="match status" value="1"/>
</dbReference>
<reference evidence="13" key="1">
    <citation type="journal article" date="2020" name="mSystems">
        <title>Genome- and Community-Level Interaction Insights into Carbon Utilization and Element Cycling Functions of Hydrothermarchaeota in Hydrothermal Sediment.</title>
        <authorList>
            <person name="Zhou Z."/>
            <person name="Liu Y."/>
            <person name="Xu W."/>
            <person name="Pan J."/>
            <person name="Luo Z.H."/>
            <person name="Li M."/>
        </authorList>
    </citation>
    <scope>NUCLEOTIDE SEQUENCE [LARGE SCALE GENOMIC DNA]</scope>
    <source>
        <strain evidence="13">HyVt-102</strain>
    </source>
</reference>
<dbReference type="GO" id="GO:0000049">
    <property type="term" value="F:tRNA binding"/>
    <property type="evidence" value="ECO:0007669"/>
    <property type="project" value="InterPro"/>
</dbReference>
<keyword evidence="9 10" id="KW-0030">Aminoacyl-tRNA synthetase</keyword>
<dbReference type="SUPFAM" id="SSF52374">
    <property type="entry name" value="Nucleotidylyl transferase"/>
    <property type="match status" value="1"/>
</dbReference>
<dbReference type="AlphaFoldDB" id="A0A7C0ZK42"/>
<dbReference type="InterPro" id="IPR000924">
    <property type="entry name" value="Glu/Gln-tRNA-synth"/>
</dbReference>
<dbReference type="GO" id="GO:0005524">
    <property type="term" value="F:ATP binding"/>
    <property type="evidence" value="ECO:0007669"/>
    <property type="project" value="UniProtKB-UniRule"/>
</dbReference>
<proteinExistence type="inferred from homology"/>
<evidence type="ECO:0000256" key="2">
    <source>
        <dbReference type="ARBA" id="ARBA00007894"/>
    </source>
</evidence>
<dbReference type="EC" id="6.1.1.17" evidence="10"/>
<organism evidence="13">
    <name type="scientific">candidate division WOR-3 bacterium</name>
    <dbReference type="NCBI Taxonomy" id="2052148"/>
    <lineage>
        <taxon>Bacteria</taxon>
        <taxon>Bacteria division WOR-3</taxon>
    </lineage>
</organism>
<dbReference type="Pfam" id="PF00749">
    <property type="entry name" value="tRNA-synt_1c"/>
    <property type="match status" value="1"/>
</dbReference>
<evidence type="ECO:0000256" key="3">
    <source>
        <dbReference type="ARBA" id="ARBA00011245"/>
    </source>
</evidence>
<dbReference type="PANTHER" id="PTHR43311:SF2">
    <property type="entry name" value="GLUTAMATE--TRNA LIGASE, MITOCHONDRIAL-RELATED"/>
    <property type="match status" value="1"/>
</dbReference>
<dbReference type="InterPro" id="IPR020058">
    <property type="entry name" value="Glu/Gln-tRNA-synth_Ib_cat-dom"/>
</dbReference>
<keyword evidence="7 10" id="KW-0067">ATP-binding</keyword>
<dbReference type="GO" id="GO:0008270">
    <property type="term" value="F:zinc ion binding"/>
    <property type="evidence" value="ECO:0007669"/>
    <property type="project" value="UniProtKB-UniRule"/>
</dbReference>
<comment type="similarity">
    <text evidence="2 10">Belongs to the class-I aminoacyl-tRNA synthetase family. Glutamate--tRNA ligase type 1 subfamily.</text>
</comment>
<comment type="subunit">
    <text evidence="3 10">Monomer.</text>
</comment>
<protein>
    <recommendedName>
        <fullName evidence="10">Glutamate--tRNA ligase</fullName>
        <ecNumber evidence="10">6.1.1.17</ecNumber>
    </recommendedName>
    <alternativeName>
        <fullName evidence="10">Glutamyl-tRNA synthetase</fullName>
        <shortName evidence="10">GluRS</shortName>
    </alternativeName>
</protein>
<dbReference type="Gene3D" id="1.10.10.350">
    <property type="match status" value="1"/>
</dbReference>
<dbReference type="InterPro" id="IPR020752">
    <property type="entry name" value="Glu-tRNA-synth_I_codon-bd_sub1"/>
</dbReference>
<dbReference type="GO" id="GO:0005829">
    <property type="term" value="C:cytosol"/>
    <property type="evidence" value="ECO:0007669"/>
    <property type="project" value="TreeGrafter"/>
</dbReference>
<feature type="binding site" evidence="10">
    <location>
        <position position="97"/>
    </location>
    <ligand>
        <name>Zn(2+)</name>
        <dbReference type="ChEBI" id="CHEBI:29105"/>
    </ligand>
</feature>
<dbReference type="FunFam" id="3.40.50.620:FF:000007">
    <property type="entry name" value="Glutamate--tRNA ligase"/>
    <property type="match status" value="1"/>
</dbReference>
<dbReference type="InterPro" id="IPR014729">
    <property type="entry name" value="Rossmann-like_a/b/a_fold"/>
</dbReference>
<dbReference type="PANTHER" id="PTHR43311">
    <property type="entry name" value="GLUTAMATE--TRNA LIGASE"/>
    <property type="match status" value="1"/>
</dbReference>
<evidence type="ECO:0000259" key="12">
    <source>
        <dbReference type="Pfam" id="PF19269"/>
    </source>
</evidence>
<dbReference type="EMBL" id="DQWE01000063">
    <property type="protein sequence ID" value="HDI82444.1"/>
    <property type="molecule type" value="Genomic_DNA"/>
</dbReference>
<keyword evidence="5 10" id="KW-0436">Ligase</keyword>
<comment type="subcellular location">
    <subcellularLocation>
        <location evidence="1 10">Cytoplasm</location>
    </subcellularLocation>
</comment>
<feature type="short sequence motif" description="'HIGH' region" evidence="10">
    <location>
        <begin position="8"/>
        <end position="18"/>
    </location>
</feature>
<keyword evidence="8 10" id="KW-0648">Protein biosynthesis</keyword>
<dbReference type="InterPro" id="IPR001412">
    <property type="entry name" value="aa-tRNA-synth_I_CS"/>
</dbReference>
<name>A0A7C0ZK42_UNCW3</name>
<sequence length="476" mass="55871">MIRVRIAPSPTGYLHVGTARTALFNYLFARKEGGVFILRIEDTDIKRSSQEMVDVILDSLTWLGLEWDEGPYFQSKRFDIYRKYAEKLVSEGKAYYCYCTPEEIKERKEKVQKQGKVWKYDRRCLHLTDEERRKFEEEGRPKAIRFLVPEGKTDFDDLIHGRIERENQDIEDFVLIKSDGTPGYNFSVVIDDHEMEITHVIRGDDHISNTPKQILVYRALGWNEPAFAHVPLILGQDRSKLSKRHGAVAVSYYRDQGILPEAFVNFLALLGWSPGEDREIFSMDELIKVFSLDRVGKKPAIFDINKLLWMNQEYIRKLDNEELVERIIPYLKMSGLIGDEFDRDYISRVVHLMKERLQTLRDLEKIGYYYFKDDFDYDPKGLKKRIYLGVEKRLEMVIEELEKIDVWNEKACEDVVRSIADKEGCKAGEIIHPIRLGISGMTFGPGLFELMELLGKTRVINRLKRFVEFLRKEEDH</sequence>
<dbReference type="GO" id="GO:0006424">
    <property type="term" value="P:glutamyl-tRNA aminoacylation"/>
    <property type="evidence" value="ECO:0007669"/>
    <property type="project" value="UniProtKB-UniRule"/>
</dbReference>
<dbReference type="InterPro" id="IPR045462">
    <property type="entry name" value="aa-tRNA-synth_I_cd-bd"/>
</dbReference>
<evidence type="ECO:0000256" key="4">
    <source>
        <dbReference type="ARBA" id="ARBA00022490"/>
    </source>
</evidence>
<feature type="domain" description="Glutamyl/glutaminyl-tRNA synthetase class Ib catalytic" evidence="11">
    <location>
        <begin position="2"/>
        <end position="309"/>
    </location>
</feature>
<dbReference type="SUPFAM" id="SSF48163">
    <property type="entry name" value="An anticodon-binding domain of class I aminoacyl-tRNA synthetases"/>
    <property type="match status" value="1"/>
</dbReference>
<dbReference type="CDD" id="cd00808">
    <property type="entry name" value="GluRS_core"/>
    <property type="match status" value="1"/>
</dbReference>
<comment type="catalytic activity">
    <reaction evidence="10">
        <text>tRNA(Glu) + L-glutamate + ATP = L-glutamyl-tRNA(Glu) + AMP + diphosphate</text>
        <dbReference type="Rhea" id="RHEA:23540"/>
        <dbReference type="Rhea" id="RHEA-COMP:9663"/>
        <dbReference type="Rhea" id="RHEA-COMP:9680"/>
        <dbReference type="ChEBI" id="CHEBI:29985"/>
        <dbReference type="ChEBI" id="CHEBI:30616"/>
        <dbReference type="ChEBI" id="CHEBI:33019"/>
        <dbReference type="ChEBI" id="CHEBI:78442"/>
        <dbReference type="ChEBI" id="CHEBI:78520"/>
        <dbReference type="ChEBI" id="CHEBI:456215"/>
        <dbReference type="EC" id="6.1.1.17"/>
    </reaction>
</comment>